<sequence length="128" mass="14467">MEGGCHCGHVRYALSAKPFAADFCHCRDCQQTTGSPVGAWMDFRVEQVRWVSGAPTEYASSTRIRRGFCSICGSTLSYRSIEHPEYLTLSITSLDNPGSVRPTYHIYTERQLVWLPIDDECPRYPEGK</sequence>
<evidence type="ECO:0000259" key="5">
    <source>
        <dbReference type="PROSITE" id="PS51891"/>
    </source>
</evidence>
<feature type="domain" description="CENP-V/GFA" evidence="5">
    <location>
        <begin position="1"/>
        <end position="105"/>
    </location>
</feature>
<evidence type="ECO:0000256" key="3">
    <source>
        <dbReference type="ARBA" id="ARBA00022833"/>
    </source>
</evidence>
<proteinExistence type="inferred from homology"/>
<evidence type="ECO:0000313" key="7">
    <source>
        <dbReference type="Proteomes" id="UP001168216"/>
    </source>
</evidence>
<dbReference type="Pfam" id="PF04828">
    <property type="entry name" value="GFA"/>
    <property type="match status" value="1"/>
</dbReference>
<reference evidence="6" key="1">
    <citation type="submission" date="2023-08" db="EMBL/GenBank/DDBJ databases">
        <title>WGS of Aeromonas isolates.</title>
        <authorList>
            <person name="Lee H."/>
        </authorList>
    </citation>
    <scope>NUCLEOTIDE SEQUENCE</scope>
    <source>
        <strain evidence="6">SL22</strain>
    </source>
</reference>
<evidence type="ECO:0000256" key="1">
    <source>
        <dbReference type="ARBA" id="ARBA00005495"/>
    </source>
</evidence>
<dbReference type="AlphaFoldDB" id="A0AAW7I3A1"/>
<keyword evidence="2" id="KW-0479">Metal-binding</keyword>
<dbReference type="GO" id="GO:0046872">
    <property type="term" value="F:metal ion binding"/>
    <property type="evidence" value="ECO:0007669"/>
    <property type="project" value="UniProtKB-KW"/>
</dbReference>
<dbReference type="InterPro" id="IPR006913">
    <property type="entry name" value="CENP-V/GFA"/>
</dbReference>
<gene>
    <name evidence="6" type="ORF">OB959_23475</name>
</gene>
<name>A0AAW7I3A1_9GAMM</name>
<dbReference type="PANTHER" id="PTHR33337:SF40">
    <property type="entry name" value="CENP-V_GFA DOMAIN-CONTAINING PROTEIN-RELATED"/>
    <property type="match status" value="1"/>
</dbReference>
<evidence type="ECO:0000256" key="4">
    <source>
        <dbReference type="ARBA" id="ARBA00023239"/>
    </source>
</evidence>
<accession>A0AAW7I3A1</accession>
<organism evidence="6 7">
    <name type="scientific">Aeromonas bestiarum</name>
    <dbReference type="NCBI Taxonomy" id="105751"/>
    <lineage>
        <taxon>Bacteria</taxon>
        <taxon>Pseudomonadati</taxon>
        <taxon>Pseudomonadota</taxon>
        <taxon>Gammaproteobacteria</taxon>
        <taxon>Aeromonadales</taxon>
        <taxon>Aeromonadaceae</taxon>
        <taxon>Aeromonas</taxon>
    </lineage>
</organism>
<comment type="caution">
    <text evidence="6">The sequence shown here is derived from an EMBL/GenBank/DDBJ whole genome shotgun (WGS) entry which is preliminary data.</text>
</comment>
<dbReference type="GO" id="GO:0016846">
    <property type="term" value="F:carbon-sulfur lyase activity"/>
    <property type="evidence" value="ECO:0007669"/>
    <property type="project" value="InterPro"/>
</dbReference>
<protein>
    <submittedName>
        <fullName evidence="6">GFA family protein</fullName>
    </submittedName>
</protein>
<keyword evidence="3" id="KW-0862">Zinc</keyword>
<comment type="similarity">
    <text evidence="1">Belongs to the Gfa family.</text>
</comment>
<keyword evidence="4" id="KW-0456">Lyase</keyword>
<dbReference type="Gene3D" id="3.90.1590.10">
    <property type="entry name" value="glutathione-dependent formaldehyde- activating enzyme (gfa)"/>
    <property type="match status" value="1"/>
</dbReference>
<dbReference type="SUPFAM" id="SSF51316">
    <property type="entry name" value="Mss4-like"/>
    <property type="match status" value="1"/>
</dbReference>
<evidence type="ECO:0000256" key="2">
    <source>
        <dbReference type="ARBA" id="ARBA00022723"/>
    </source>
</evidence>
<evidence type="ECO:0000313" key="6">
    <source>
        <dbReference type="EMBL" id="MDM5142711.1"/>
    </source>
</evidence>
<dbReference type="InterPro" id="IPR011057">
    <property type="entry name" value="Mss4-like_sf"/>
</dbReference>
<dbReference type="EMBL" id="JAOPLV010000020">
    <property type="protein sequence ID" value="MDM5142711.1"/>
    <property type="molecule type" value="Genomic_DNA"/>
</dbReference>
<dbReference type="PROSITE" id="PS51891">
    <property type="entry name" value="CENP_V_GFA"/>
    <property type="match status" value="1"/>
</dbReference>
<dbReference type="Proteomes" id="UP001168216">
    <property type="component" value="Unassembled WGS sequence"/>
</dbReference>
<dbReference type="PANTHER" id="PTHR33337">
    <property type="entry name" value="GFA DOMAIN-CONTAINING PROTEIN"/>
    <property type="match status" value="1"/>
</dbReference>